<dbReference type="Pfam" id="PF03816">
    <property type="entry name" value="LytR_cpsA_psr"/>
    <property type="match status" value="1"/>
</dbReference>
<evidence type="ECO:0000313" key="6">
    <source>
        <dbReference type="EMBL" id="CAB4794924.1"/>
    </source>
</evidence>
<gene>
    <name evidence="5" type="ORF">UFOPK2582_01792</name>
    <name evidence="6" type="ORF">UFOPK3046_00176</name>
    <name evidence="7" type="ORF">UFOPK3914_01672</name>
    <name evidence="8" type="ORF">UFOPK4173_00042</name>
</gene>
<name>A0A6J6R8P8_9ZZZZ</name>
<feature type="transmembrane region" description="Helical" evidence="2">
    <location>
        <begin position="30"/>
        <end position="54"/>
    </location>
</feature>
<evidence type="ECO:0000256" key="1">
    <source>
        <dbReference type="SAM" id="MobiDB-lite"/>
    </source>
</evidence>
<dbReference type="InterPro" id="IPR027381">
    <property type="entry name" value="LytR/CpsA/Psr_C"/>
</dbReference>
<dbReference type="EMBL" id="CAEZXS010000312">
    <property type="protein sequence ID" value="CAB4718333.1"/>
    <property type="molecule type" value="Genomic_DNA"/>
</dbReference>
<dbReference type="InterPro" id="IPR050922">
    <property type="entry name" value="LytR/CpsA/Psr_CW_biosynth"/>
</dbReference>
<feature type="domain" description="LytR/CpsA/Psr regulator C-terminal" evidence="4">
    <location>
        <begin position="365"/>
        <end position="451"/>
    </location>
</feature>
<evidence type="ECO:0000313" key="7">
    <source>
        <dbReference type="EMBL" id="CAB4992413.1"/>
    </source>
</evidence>
<dbReference type="Pfam" id="PF13399">
    <property type="entry name" value="LytR_C"/>
    <property type="match status" value="1"/>
</dbReference>
<evidence type="ECO:0000313" key="8">
    <source>
        <dbReference type="EMBL" id="CAB5023115.1"/>
    </source>
</evidence>
<proteinExistence type="predicted"/>
<feature type="compositionally biased region" description="Low complexity" evidence="1">
    <location>
        <begin position="461"/>
        <end position="489"/>
    </location>
</feature>
<dbReference type="Gene3D" id="3.40.630.190">
    <property type="entry name" value="LCP protein"/>
    <property type="match status" value="1"/>
</dbReference>
<sequence>MNPDSEDTGEYRVVRRTPKGSPGWSTPKRIAAAGLAGLLFIGVVLGAGAAWGLWSFSKIQRVDLNLAEVNSPTEPMNVLIVGSDSRADIEEGDPGAGGMLGKDAPTGQRADSLLIARIDPGSDRIDLLSVPRDLWVPISGKDSKQRINSAYAQSTQAVVDTVQESLGIPINHFVEVDFSGFQSLVEAIGGVPMYFDHPVRDGNSGLEIGVKGCHVLDGQNGLAFARSRHLEWNNGVKWVSDPTGDLGRMTRQQLLTRAALAKAQTLGLNNVGTLKSLVDAGLGSVKLDDSLGTGDLVALGKRFSSFDPERLQTHSLPVVPFRTDGGAAVVLVDDAAAQPVLDLFRGTAVAAAVTTTTAPPPSVDEVTVTVVNASGKEGQARRVSFVLITGGFIEGAVEPSDKTVPHTVIAYPKGQRRMAELVAPWISAAPELKEDKKLASGSVQVTLGADFLRVSEPDKSATPPAVAPAAPAAGGTPEAAATPTTTEPGWKPGVPPEGTSCP</sequence>
<feature type="domain" description="Cell envelope-related transcriptional attenuator" evidence="3">
    <location>
        <begin position="109"/>
        <end position="264"/>
    </location>
</feature>
<evidence type="ECO:0000256" key="2">
    <source>
        <dbReference type="SAM" id="Phobius"/>
    </source>
</evidence>
<dbReference type="EMBL" id="CAFBOG010000193">
    <property type="protein sequence ID" value="CAB4992413.1"/>
    <property type="molecule type" value="Genomic_DNA"/>
</dbReference>
<dbReference type="Gene3D" id="3.30.70.2390">
    <property type="match status" value="1"/>
</dbReference>
<evidence type="ECO:0000259" key="3">
    <source>
        <dbReference type="Pfam" id="PF03816"/>
    </source>
</evidence>
<dbReference type="NCBIfam" id="TIGR00350">
    <property type="entry name" value="lytR_cpsA_psr"/>
    <property type="match status" value="1"/>
</dbReference>
<keyword evidence="2" id="KW-1133">Transmembrane helix</keyword>
<keyword evidence="2" id="KW-0812">Transmembrane</keyword>
<evidence type="ECO:0000313" key="5">
    <source>
        <dbReference type="EMBL" id="CAB4718333.1"/>
    </source>
</evidence>
<feature type="region of interest" description="Disordered" evidence="1">
    <location>
        <begin position="455"/>
        <end position="502"/>
    </location>
</feature>
<organism evidence="5">
    <name type="scientific">freshwater metagenome</name>
    <dbReference type="NCBI Taxonomy" id="449393"/>
    <lineage>
        <taxon>unclassified sequences</taxon>
        <taxon>metagenomes</taxon>
        <taxon>ecological metagenomes</taxon>
    </lineage>
</organism>
<dbReference type="InterPro" id="IPR004474">
    <property type="entry name" value="LytR_CpsA_psr"/>
</dbReference>
<feature type="region of interest" description="Disordered" evidence="1">
    <location>
        <begin position="1"/>
        <end position="25"/>
    </location>
</feature>
<dbReference type="EMBL" id="CAFAAQ010000007">
    <property type="protein sequence ID" value="CAB4794924.1"/>
    <property type="molecule type" value="Genomic_DNA"/>
</dbReference>
<dbReference type="PANTHER" id="PTHR33392">
    <property type="entry name" value="POLYISOPRENYL-TEICHOIC ACID--PEPTIDOGLYCAN TEICHOIC ACID TRANSFERASE TAGU"/>
    <property type="match status" value="1"/>
</dbReference>
<protein>
    <submittedName>
        <fullName evidence="5">Unannotated protein</fullName>
    </submittedName>
</protein>
<dbReference type="PANTHER" id="PTHR33392:SF6">
    <property type="entry name" value="POLYISOPRENYL-TEICHOIC ACID--PEPTIDOGLYCAN TEICHOIC ACID TRANSFERASE TAGU"/>
    <property type="match status" value="1"/>
</dbReference>
<accession>A0A6J6R8P8</accession>
<dbReference type="EMBL" id="CAFBPW010000002">
    <property type="protein sequence ID" value="CAB5023115.1"/>
    <property type="molecule type" value="Genomic_DNA"/>
</dbReference>
<keyword evidence="2" id="KW-0472">Membrane</keyword>
<evidence type="ECO:0000259" key="4">
    <source>
        <dbReference type="Pfam" id="PF13399"/>
    </source>
</evidence>
<reference evidence="5" key="1">
    <citation type="submission" date="2020-05" db="EMBL/GenBank/DDBJ databases">
        <authorList>
            <person name="Chiriac C."/>
            <person name="Salcher M."/>
            <person name="Ghai R."/>
            <person name="Kavagutti S V."/>
        </authorList>
    </citation>
    <scope>NUCLEOTIDE SEQUENCE</scope>
</reference>
<dbReference type="AlphaFoldDB" id="A0A6J6R8P8"/>